<evidence type="ECO:0000313" key="4">
    <source>
        <dbReference type="EMBL" id="MBE9610590.1"/>
    </source>
</evidence>
<dbReference type="InterPro" id="IPR006143">
    <property type="entry name" value="RND_pump_MFP"/>
</dbReference>
<dbReference type="Gene3D" id="2.40.30.170">
    <property type="match status" value="1"/>
</dbReference>
<dbReference type="EMBL" id="JADFUA010000011">
    <property type="protein sequence ID" value="MBE9610590.1"/>
    <property type="molecule type" value="Genomic_DNA"/>
</dbReference>
<keyword evidence="5" id="KW-1185">Reference proteome</keyword>
<keyword evidence="2" id="KW-0175">Coiled coil</keyword>
<dbReference type="NCBIfam" id="TIGR01730">
    <property type="entry name" value="RND_mfp"/>
    <property type="match status" value="1"/>
</dbReference>
<dbReference type="GO" id="GO:0015562">
    <property type="term" value="F:efflux transmembrane transporter activity"/>
    <property type="evidence" value="ECO:0007669"/>
    <property type="project" value="TreeGrafter"/>
</dbReference>
<dbReference type="RefSeq" id="WP_194117140.1">
    <property type="nucleotide sequence ID" value="NZ_JADFUA010000011.1"/>
</dbReference>
<evidence type="ECO:0000256" key="2">
    <source>
        <dbReference type="SAM" id="Coils"/>
    </source>
</evidence>
<dbReference type="InterPro" id="IPR058792">
    <property type="entry name" value="Beta-barrel_RND_2"/>
</dbReference>
<sequence length="369" mass="38671">MKPFSSALIGASAILAVLLAGCGERTPQVVEEVRPVRLLTVAEASTPGEMMYSGVVRARQEVPLSFRIGGKLVSRKVEVGNSVQPGQVIALLDGRDVALQAQAAAAQVDAAQVQLSQAELDLKRSEDLLARKFVSQAEVDRRATQVNALKKQLEQARSQAQMASNQSGYAQLTTDVAGVVTRIETEPGAVVGAGQPVVILAQNGARDVVFDVPEGRQQQFKPGALVQVELWATEARLPATVREVSPAADPVARTYQVKVALPVGPQAPALGMSASVFVNDAKPLAVNGVALPLTALFGRGGEQRIWLLGKDGRVASRAVAVLAYRDNLVLVRGVKAGEQVVTAGVHLLQEGQKVSVLGASASGVASHVQ</sequence>
<evidence type="ECO:0000259" key="3">
    <source>
        <dbReference type="Pfam" id="PF25954"/>
    </source>
</evidence>
<dbReference type="Proteomes" id="UP000604481">
    <property type="component" value="Unassembled WGS sequence"/>
</dbReference>
<feature type="domain" description="CusB-like beta-barrel" evidence="3">
    <location>
        <begin position="208"/>
        <end position="279"/>
    </location>
</feature>
<evidence type="ECO:0000313" key="5">
    <source>
        <dbReference type="Proteomes" id="UP000604481"/>
    </source>
</evidence>
<dbReference type="SUPFAM" id="SSF111369">
    <property type="entry name" value="HlyD-like secretion proteins"/>
    <property type="match status" value="1"/>
</dbReference>
<gene>
    <name evidence="4" type="ORF">INR99_14715</name>
</gene>
<dbReference type="Gene3D" id="2.40.50.100">
    <property type="match status" value="1"/>
</dbReference>
<dbReference type="AlphaFoldDB" id="A0A8J7FN99"/>
<dbReference type="PROSITE" id="PS51257">
    <property type="entry name" value="PROKAR_LIPOPROTEIN"/>
    <property type="match status" value="1"/>
</dbReference>
<comment type="caution">
    <text evidence="4">The sequence shown here is derived from an EMBL/GenBank/DDBJ whole genome shotgun (WGS) entry which is preliminary data.</text>
</comment>
<dbReference type="Gene3D" id="1.10.287.470">
    <property type="entry name" value="Helix hairpin bin"/>
    <property type="match status" value="1"/>
</dbReference>
<reference evidence="4 5" key="1">
    <citation type="submission" date="2020-10" db="EMBL/GenBank/DDBJ databases">
        <title>The genome sequence of Chitinilyticum litopenaei 4Y14.</title>
        <authorList>
            <person name="Liu Y."/>
        </authorList>
    </citation>
    <scope>NUCLEOTIDE SEQUENCE [LARGE SCALE GENOMIC DNA]</scope>
    <source>
        <strain evidence="4 5">4Y14</strain>
    </source>
</reference>
<comment type="similarity">
    <text evidence="1">Belongs to the membrane fusion protein (MFP) (TC 8.A.1) family.</text>
</comment>
<dbReference type="PANTHER" id="PTHR30469">
    <property type="entry name" value="MULTIDRUG RESISTANCE PROTEIN MDTA"/>
    <property type="match status" value="1"/>
</dbReference>
<name>A0A8J7FN99_9NEIS</name>
<feature type="coiled-coil region" evidence="2">
    <location>
        <begin position="101"/>
        <end position="166"/>
    </location>
</feature>
<evidence type="ECO:0000256" key="1">
    <source>
        <dbReference type="ARBA" id="ARBA00009477"/>
    </source>
</evidence>
<dbReference type="Pfam" id="PF25954">
    <property type="entry name" value="Beta-barrel_RND_2"/>
    <property type="match status" value="1"/>
</dbReference>
<proteinExistence type="inferred from homology"/>
<organism evidence="4 5">
    <name type="scientific">Chitinilyticum piscinae</name>
    <dbReference type="NCBI Taxonomy" id="2866724"/>
    <lineage>
        <taxon>Bacteria</taxon>
        <taxon>Pseudomonadati</taxon>
        <taxon>Pseudomonadota</taxon>
        <taxon>Betaproteobacteria</taxon>
        <taxon>Neisseriales</taxon>
        <taxon>Chitinibacteraceae</taxon>
        <taxon>Chitinilyticum</taxon>
    </lineage>
</organism>
<dbReference type="PANTHER" id="PTHR30469:SF15">
    <property type="entry name" value="HLYD FAMILY OF SECRETION PROTEINS"/>
    <property type="match status" value="1"/>
</dbReference>
<dbReference type="GO" id="GO:1990281">
    <property type="term" value="C:efflux pump complex"/>
    <property type="evidence" value="ECO:0007669"/>
    <property type="project" value="TreeGrafter"/>
</dbReference>
<dbReference type="Gene3D" id="2.40.420.20">
    <property type="match status" value="1"/>
</dbReference>
<protein>
    <submittedName>
        <fullName evidence="4">Efflux RND transporter periplasmic adaptor subunit</fullName>
    </submittedName>
</protein>
<accession>A0A8J7FN99</accession>